<evidence type="ECO:0000313" key="1">
    <source>
        <dbReference type="EMBL" id="KAK4364034.1"/>
    </source>
</evidence>
<proteinExistence type="predicted"/>
<comment type="caution">
    <text evidence="1">The sequence shown here is derived from an EMBL/GenBank/DDBJ whole genome shotgun (WGS) entry which is preliminary data.</text>
</comment>
<reference evidence="1" key="1">
    <citation type="submission" date="2023-12" db="EMBL/GenBank/DDBJ databases">
        <title>Genome assembly of Anisodus tanguticus.</title>
        <authorList>
            <person name="Wang Y.-J."/>
        </authorList>
    </citation>
    <scope>NUCLEOTIDE SEQUENCE</scope>
    <source>
        <strain evidence="1">KB-2021</strain>
        <tissue evidence="1">Leaf</tissue>
    </source>
</reference>
<dbReference type="Proteomes" id="UP001291623">
    <property type="component" value="Unassembled WGS sequence"/>
</dbReference>
<dbReference type="AlphaFoldDB" id="A0AAE1S480"/>
<organism evidence="1 2">
    <name type="scientific">Anisodus tanguticus</name>
    <dbReference type="NCBI Taxonomy" id="243964"/>
    <lineage>
        <taxon>Eukaryota</taxon>
        <taxon>Viridiplantae</taxon>
        <taxon>Streptophyta</taxon>
        <taxon>Embryophyta</taxon>
        <taxon>Tracheophyta</taxon>
        <taxon>Spermatophyta</taxon>
        <taxon>Magnoliopsida</taxon>
        <taxon>eudicotyledons</taxon>
        <taxon>Gunneridae</taxon>
        <taxon>Pentapetalae</taxon>
        <taxon>asterids</taxon>
        <taxon>lamiids</taxon>
        <taxon>Solanales</taxon>
        <taxon>Solanaceae</taxon>
        <taxon>Solanoideae</taxon>
        <taxon>Hyoscyameae</taxon>
        <taxon>Anisodus</taxon>
    </lineage>
</organism>
<keyword evidence="2" id="KW-1185">Reference proteome</keyword>
<protein>
    <submittedName>
        <fullName evidence="1">Uncharacterized protein</fullName>
    </submittedName>
</protein>
<sequence length="142" mass="16450">MDDMFKEGVDLVKEEFKDLHKLMNDNFKKILQAIKGNENSETIIQHADSEAPFHQHVGELHQTIDENLRNNSPIQIDHDTVHVETEIAAIHQFYADPNSDTNVATQKTAMCEYVNDHRIFCVVLWQMVDYVFILVNMKGTNH</sequence>
<dbReference type="EMBL" id="JAVYJV010000008">
    <property type="protein sequence ID" value="KAK4364034.1"/>
    <property type="molecule type" value="Genomic_DNA"/>
</dbReference>
<accession>A0AAE1S480</accession>
<gene>
    <name evidence="1" type="ORF">RND71_015392</name>
</gene>
<name>A0AAE1S480_9SOLA</name>
<evidence type="ECO:0000313" key="2">
    <source>
        <dbReference type="Proteomes" id="UP001291623"/>
    </source>
</evidence>